<reference evidence="1" key="1">
    <citation type="submission" date="2020-09" db="EMBL/GenBank/DDBJ databases">
        <title>Genome-Enabled Discovery of Anthraquinone Biosynthesis in Senna tora.</title>
        <authorList>
            <person name="Kang S.-H."/>
            <person name="Pandey R.P."/>
            <person name="Lee C.-M."/>
            <person name="Sim J.-S."/>
            <person name="Jeong J.-T."/>
            <person name="Choi B.-S."/>
            <person name="Jung M."/>
            <person name="Ginzburg D."/>
            <person name="Zhao K."/>
            <person name="Won S.Y."/>
            <person name="Oh T.-J."/>
            <person name="Yu Y."/>
            <person name="Kim N.-H."/>
            <person name="Lee O.R."/>
            <person name="Lee T.-H."/>
            <person name="Bashyal P."/>
            <person name="Kim T.-S."/>
            <person name="Lee W.-H."/>
            <person name="Kawkins C."/>
            <person name="Kim C.-K."/>
            <person name="Kim J.S."/>
            <person name="Ahn B.O."/>
            <person name="Rhee S.Y."/>
            <person name="Sohng J.K."/>
        </authorList>
    </citation>
    <scope>NUCLEOTIDE SEQUENCE</scope>
    <source>
        <tissue evidence="1">Leaf</tissue>
    </source>
</reference>
<evidence type="ECO:0000313" key="2">
    <source>
        <dbReference type="Proteomes" id="UP000634136"/>
    </source>
</evidence>
<name>A0A834SMT3_9FABA</name>
<sequence length="74" mass="8939">MSCQISSMVYQDMDASMWWFWYCGQYKMFFLLQHQSASPNQVEVEQYIHHSYSLTDNQMLDHYQVIFPTVYIAP</sequence>
<keyword evidence="2" id="KW-1185">Reference proteome</keyword>
<dbReference type="AlphaFoldDB" id="A0A834SMT3"/>
<evidence type="ECO:0000313" key="1">
    <source>
        <dbReference type="EMBL" id="KAF7805305.1"/>
    </source>
</evidence>
<gene>
    <name evidence="1" type="ORF">G2W53_037466</name>
</gene>
<protein>
    <submittedName>
        <fullName evidence="1">Putative phosphoinositide phosphatase SAC9</fullName>
    </submittedName>
</protein>
<dbReference type="Proteomes" id="UP000634136">
    <property type="component" value="Unassembled WGS sequence"/>
</dbReference>
<proteinExistence type="predicted"/>
<organism evidence="1 2">
    <name type="scientific">Senna tora</name>
    <dbReference type="NCBI Taxonomy" id="362788"/>
    <lineage>
        <taxon>Eukaryota</taxon>
        <taxon>Viridiplantae</taxon>
        <taxon>Streptophyta</taxon>
        <taxon>Embryophyta</taxon>
        <taxon>Tracheophyta</taxon>
        <taxon>Spermatophyta</taxon>
        <taxon>Magnoliopsida</taxon>
        <taxon>eudicotyledons</taxon>
        <taxon>Gunneridae</taxon>
        <taxon>Pentapetalae</taxon>
        <taxon>rosids</taxon>
        <taxon>fabids</taxon>
        <taxon>Fabales</taxon>
        <taxon>Fabaceae</taxon>
        <taxon>Caesalpinioideae</taxon>
        <taxon>Cassia clade</taxon>
        <taxon>Senna</taxon>
    </lineage>
</organism>
<accession>A0A834SMT3</accession>
<dbReference type="EMBL" id="JAAIUW010000012">
    <property type="protein sequence ID" value="KAF7805305.1"/>
    <property type="molecule type" value="Genomic_DNA"/>
</dbReference>
<comment type="caution">
    <text evidence="1">The sequence shown here is derived from an EMBL/GenBank/DDBJ whole genome shotgun (WGS) entry which is preliminary data.</text>
</comment>